<evidence type="ECO:0000313" key="2">
    <source>
        <dbReference type="Proteomes" id="UP001606099"/>
    </source>
</evidence>
<sequence>MFDLAVWKFVAIATLALALAWVGRALLVSLSLQDIAPGSAWVWLLDADVVELPAPSGARVLGYRSEPADGNRRALTAVRYWVGDASCDCEGLRQHLLARGYRRVQADEFLRGEETVEIRHNPPHVDVTKYAAP</sequence>
<gene>
    <name evidence="1" type="ORF">ACG0Z6_04110</name>
</gene>
<evidence type="ECO:0000313" key="1">
    <source>
        <dbReference type="EMBL" id="MFG6447426.1"/>
    </source>
</evidence>
<name>A0ABW7FSX1_9BURK</name>
<dbReference type="RefSeq" id="WP_394458828.1">
    <property type="nucleotide sequence ID" value="NZ_JBIGHZ010000002.1"/>
</dbReference>
<reference evidence="1 2" key="1">
    <citation type="submission" date="2024-08" db="EMBL/GenBank/DDBJ databases">
        <authorList>
            <person name="Lu H."/>
        </authorList>
    </citation>
    <scope>NUCLEOTIDE SEQUENCE [LARGE SCALE GENOMIC DNA]</scope>
    <source>
        <strain evidence="1 2">BYS180W</strain>
    </source>
</reference>
<protein>
    <submittedName>
        <fullName evidence="1">Uncharacterized protein</fullName>
    </submittedName>
</protein>
<keyword evidence="2" id="KW-1185">Reference proteome</keyword>
<accession>A0ABW7FSX1</accession>
<organism evidence="1 2">
    <name type="scientific">Roseateles rivi</name>
    <dbReference type="NCBI Taxonomy" id="3299028"/>
    <lineage>
        <taxon>Bacteria</taxon>
        <taxon>Pseudomonadati</taxon>
        <taxon>Pseudomonadota</taxon>
        <taxon>Betaproteobacteria</taxon>
        <taxon>Burkholderiales</taxon>
        <taxon>Sphaerotilaceae</taxon>
        <taxon>Roseateles</taxon>
    </lineage>
</organism>
<dbReference type="Proteomes" id="UP001606099">
    <property type="component" value="Unassembled WGS sequence"/>
</dbReference>
<comment type="caution">
    <text evidence="1">The sequence shown here is derived from an EMBL/GenBank/DDBJ whole genome shotgun (WGS) entry which is preliminary data.</text>
</comment>
<dbReference type="EMBL" id="JBIGHZ010000002">
    <property type="protein sequence ID" value="MFG6447426.1"/>
    <property type="molecule type" value="Genomic_DNA"/>
</dbReference>
<proteinExistence type="predicted"/>